<feature type="transmembrane region" description="Helical" evidence="9">
    <location>
        <begin position="141"/>
        <end position="174"/>
    </location>
</feature>
<feature type="transmembrane region" description="Helical" evidence="9">
    <location>
        <begin position="373"/>
        <end position="392"/>
    </location>
</feature>
<feature type="transmembrane region" description="Helical" evidence="9">
    <location>
        <begin position="111"/>
        <end position="129"/>
    </location>
</feature>
<gene>
    <name evidence="10" type="ORF">GCM10025780_23890</name>
</gene>
<comment type="caution">
    <text evidence="10">The sequence shown here is derived from an EMBL/GenBank/DDBJ whole genome shotgun (WGS) entry which is preliminary data.</text>
</comment>
<keyword evidence="5 9" id="KW-1133">Transmembrane helix</keyword>
<keyword evidence="6 9" id="KW-0472">Membrane</keyword>
<reference evidence="11" key="1">
    <citation type="journal article" date="2019" name="Int. J. Syst. Evol. Microbiol.">
        <title>The Global Catalogue of Microorganisms (GCM) 10K type strain sequencing project: providing services to taxonomists for standard genome sequencing and annotation.</title>
        <authorList>
            <consortium name="The Broad Institute Genomics Platform"/>
            <consortium name="The Broad Institute Genome Sequencing Center for Infectious Disease"/>
            <person name="Wu L."/>
            <person name="Ma J."/>
        </authorList>
    </citation>
    <scope>NUCLEOTIDE SEQUENCE [LARGE SCALE GENOMIC DNA]</scope>
    <source>
        <strain evidence="11">JCM 18956</strain>
    </source>
</reference>
<evidence type="ECO:0000256" key="5">
    <source>
        <dbReference type="ARBA" id="ARBA00022989"/>
    </source>
</evidence>
<keyword evidence="4 9" id="KW-0812">Transmembrane</keyword>
<evidence type="ECO:0000313" key="10">
    <source>
        <dbReference type="EMBL" id="GAA4678194.1"/>
    </source>
</evidence>
<evidence type="ECO:0000256" key="6">
    <source>
        <dbReference type="ARBA" id="ARBA00023136"/>
    </source>
</evidence>
<keyword evidence="3" id="KW-0808">Transferase</keyword>
<protein>
    <submittedName>
        <fullName evidence="10">Glycosyltransferase family 87 protein</fullName>
    </submittedName>
</protein>
<name>A0ABP8W1Y6_9MICO</name>
<feature type="transmembrane region" description="Helical" evidence="9">
    <location>
        <begin position="325"/>
        <end position="344"/>
    </location>
</feature>
<keyword evidence="11" id="KW-1185">Reference proteome</keyword>
<evidence type="ECO:0000256" key="3">
    <source>
        <dbReference type="ARBA" id="ARBA00022679"/>
    </source>
</evidence>
<dbReference type="EMBL" id="BAABLM010000004">
    <property type="protein sequence ID" value="GAA4678194.1"/>
    <property type="molecule type" value="Genomic_DNA"/>
</dbReference>
<feature type="region of interest" description="Disordered" evidence="8">
    <location>
        <begin position="1"/>
        <end position="23"/>
    </location>
</feature>
<dbReference type="RefSeq" id="WP_345376110.1">
    <property type="nucleotide sequence ID" value="NZ_BAABLM010000004.1"/>
</dbReference>
<evidence type="ECO:0000256" key="8">
    <source>
        <dbReference type="SAM" id="MobiDB-lite"/>
    </source>
</evidence>
<comment type="similarity">
    <text evidence="7">Belongs to the glycosyltransferase 87 family.</text>
</comment>
<evidence type="ECO:0000256" key="9">
    <source>
        <dbReference type="SAM" id="Phobius"/>
    </source>
</evidence>
<evidence type="ECO:0000256" key="4">
    <source>
        <dbReference type="ARBA" id="ARBA00022692"/>
    </source>
</evidence>
<feature type="transmembrane region" description="Helical" evidence="9">
    <location>
        <begin position="181"/>
        <end position="204"/>
    </location>
</feature>
<feature type="transmembrane region" description="Helical" evidence="9">
    <location>
        <begin position="398"/>
        <end position="423"/>
    </location>
</feature>
<proteinExistence type="inferred from homology"/>
<accession>A0ABP8W1Y6</accession>
<evidence type="ECO:0000256" key="1">
    <source>
        <dbReference type="ARBA" id="ARBA00004651"/>
    </source>
</evidence>
<feature type="transmembrane region" description="Helical" evidence="9">
    <location>
        <begin position="210"/>
        <end position="231"/>
    </location>
</feature>
<keyword evidence="2" id="KW-1003">Cell membrane</keyword>
<evidence type="ECO:0000256" key="7">
    <source>
        <dbReference type="ARBA" id="ARBA00024033"/>
    </source>
</evidence>
<feature type="transmembrane region" description="Helical" evidence="9">
    <location>
        <begin position="292"/>
        <end position="313"/>
    </location>
</feature>
<dbReference type="Proteomes" id="UP001501295">
    <property type="component" value="Unassembled WGS sequence"/>
</dbReference>
<organism evidence="10 11">
    <name type="scientific">Frondihabitans cladoniiphilus</name>
    <dbReference type="NCBI Taxonomy" id="715785"/>
    <lineage>
        <taxon>Bacteria</taxon>
        <taxon>Bacillati</taxon>
        <taxon>Actinomycetota</taxon>
        <taxon>Actinomycetes</taxon>
        <taxon>Micrococcales</taxon>
        <taxon>Microbacteriaceae</taxon>
        <taxon>Frondihabitans</taxon>
    </lineage>
</organism>
<feature type="transmembrane region" description="Helical" evidence="9">
    <location>
        <begin position="35"/>
        <end position="57"/>
    </location>
</feature>
<evidence type="ECO:0000313" key="11">
    <source>
        <dbReference type="Proteomes" id="UP001501295"/>
    </source>
</evidence>
<comment type="subcellular location">
    <subcellularLocation>
        <location evidence="1">Cell membrane</location>
        <topology evidence="1">Multi-pass membrane protein</topology>
    </subcellularLocation>
</comment>
<dbReference type="InterPro" id="IPR018584">
    <property type="entry name" value="GT87"/>
</dbReference>
<sequence>MRVPSSSLRKTREASRSSADIEPGSPFDRLRRAPWLLWSVFAAIHVALLIGVLPFIVKGTSGGDVSWYQGVAHHALKTGEWPVFGRDWVYPAGAVLIVMLPAVLGFAFYQVLWLVFIAASNAVAVWFLIDRGTRRRDLTATWFYLATLAVLSPVVLMRIEGFTAPAVVVALLFLSSRPRVAGVLLAAATWVKVWPAAVIAAALVASSKRWAILVTSVGVSVIVAAVVFLFGGGSHLTSFVTAQDSRPLQLEAPLATPWVWMSMFGVPGARIFHDHPLNTEEVTGPGDSWLVAHGTMLMLLVMLALLVLLALAMRRLSIFARPTGRELDLVLLGSLGLASAFVVFNKVVSPQYLLWLTPIVAVGLLSKPVEWRFPGVLLVVTSVVTTLVYPVFYDQLMAAHPAAVILLAVRNLLLLAAFAWAVWKVARVAFVRPTVPLGTRPFDVAVRNISY</sequence>
<dbReference type="Pfam" id="PF09594">
    <property type="entry name" value="GT87"/>
    <property type="match status" value="1"/>
</dbReference>
<evidence type="ECO:0000256" key="2">
    <source>
        <dbReference type="ARBA" id="ARBA00022475"/>
    </source>
</evidence>